<keyword evidence="1" id="KW-0812">Transmembrane</keyword>
<evidence type="ECO:0000313" key="3">
    <source>
        <dbReference type="Proteomes" id="UP000292583"/>
    </source>
</evidence>
<evidence type="ECO:0000313" key="2">
    <source>
        <dbReference type="EMBL" id="TBR81137.1"/>
    </source>
</evidence>
<dbReference type="AlphaFoldDB" id="A0A4Q9JWA5"/>
<gene>
    <name evidence="2" type="ORF">DU473_04865</name>
</gene>
<evidence type="ECO:0000256" key="1">
    <source>
        <dbReference type="SAM" id="Phobius"/>
    </source>
</evidence>
<dbReference type="RefSeq" id="WP_131186625.1">
    <property type="nucleotide sequence ID" value="NZ_QPGR01000007.1"/>
</dbReference>
<protein>
    <submittedName>
        <fullName evidence="2">Uncharacterized protein</fullName>
    </submittedName>
</protein>
<accession>A0A4Q9JWA5</accession>
<proteinExistence type="predicted"/>
<dbReference type="EMBL" id="QPGR01000007">
    <property type="protein sequence ID" value="TBR81137.1"/>
    <property type="molecule type" value="Genomic_DNA"/>
</dbReference>
<dbReference type="Proteomes" id="UP000292583">
    <property type="component" value="Unassembled WGS sequence"/>
</dbReference>
<organism evidence="2 3">
    <name type="scientific">Campylobacter novaezeelandiae</name>
    <dbReference type="NCBI Taxonomy" id="2267891"/>
    <lineage>
        <taxon>Bacteria</taxon>
        <taxon>Pseudomonadati</taxon>
        <taxon>Campylobacterota</taxon>
        <taxon>Epsilonproteobacteria</taxon>
        <taxon>Campylobacterales</taxon>
        <taxon>Campylobacteraceae</taxon>
        <taxon>Campylobacter</taxon>
    </lineage>
</organism>
<keyword evidence="3" id="KW-1185">Reference proteome</keyword>
<dbReference type="OrthoDB" id="5363191at2"/>
<feature type="transmembrane region" description="Helical" evidence="1">
    <location>
        <begin position="32"/>
        <end position="49"/>
    </location>
</feature>
<reference evidence="2 3" key="1">
    <citation type="submission" date="2018-07" db="EMBL/GenBank/DDBJ databases">
        <title>Campylobacter zealandensis sp. nov., isolated from birds and water in New Zealand.</title>
        <authorList>
            <person name="Wilkinson D.A."/>
            <person name="Biggs P.J."/>
            <person name="French N.P."/>
            <person name="Midwinter A.C."/>
        </authorList>
    </citation>
    <scope>NUCLEOTIDE SEQUENCE [LARGE SCALE GENOMIC DNA]</scope>
    <source>
        <strain evidence="2 3">B423b</strain>
    </source>
</reference>
<keyword evidence="1" id="KW-1133">Transmembrane helix</keyword>
<comment type="caution">
    <text evidence="2">The sequence shown here is derived from an EMBL/GenBank/DDBJ whole genome shotgun (WGS) entry which is preliminary data.</text>
</comment>
<keyword evidence="1" id="KW-0472">Membrane</keyword>
<name>A0A4Q9JWA5_9BACT</name>
<sequence>MSKILFYLLIILILLLITLMLRKKLGSKTKPFFVILLLATIIFSVFFEIQNIKKAEKNREVLTAFNQGKSIICKDLNISNDYFNYEFGTASFISKDNNLSFRSLIIDINHCRLKNE</sequence>